<keyword evidence="2" id="KW-1185">Reference proteome</keyword>
<reference evidence="2" key="1">
    <citation type="submission" date="2017-06" db="EMBL/GenBank/DDBJ databases">
        <title>Genome analysis of Fimbriiglobus ruber SP5, the first member of the order Planctomycetales with confirmed chitinolytic capability.</title>
        <authorList>
            <person name="Ravin N.V."/>
            <person name="Rakitin A.L."/>
            <person name="Ivanova A.A."/>
            <person name="Beletsky A.V."/>
            <person name="Kulichevskaya I.S."/>
            <person name="Mardanov A.V."/>
            <person name="Dedysh S.N."/>
        </authorList>
    </citation>
    <scope>NUCLEOTIDE SEQUENCE [LARGE SCALE GENOMIC DNA]</scope>
    <source>
        <strain evidence="2">SP5</strain>
    </source>
</reference>
<gene>
    <name evidence="1" type="ORF">FRUB_10297</name>
</gene>
<dbReference type="EMBL" id="NIDE01000020">
    <property type="protein sequence ID" value="OWK34326.1"/>
    <property type="molecule type" value="Genomic_DNA"/>
</dbReference>
<evidence type="ECO:0000313" key="2">
    <source>
        <dbReference type="Proteomes" id="UP000214646"/>
    </source>
</evidence>
<sequence>MTINGVAIDMPAGANISIVNGIVTIGGRKATTYSQSGSVVVNITGDVGNLTADGDATVTGNANDVSAGGSVTCGSVAGDVTAGGSVRAAGRLGGSISAGGSVRIG</sequence>
<comment type="caution">
    <text evidence="1">The sequence shown here is derived from an EMBL/GenBank/DDBJ whole genome shotgun (WGS) entry which is preliminary data.</text>
</comment>
<evidence type="ECO:0000313" key="1">
    <source>
        <dbReference type="EMBL" id="OWK34326.1"/>
    </source>
</evidence>
<dbReference type="AlphaFoldDB" id="A0A225DAK4"/>
<dbReference type="Proteomes" id="UP000214646">
    <property type="component" value="Unassembled WGS sequence"/>
</dbReference>
<organism evidence="1 2">
    <name type="scientific">Fimbriiglobus ruber</name>
    <dbReference type="NCBI Taxonomy" id="1908690"/>
    <lineage>
        <taxon>Bacteria</taxon>
        <taxon>Pseudomonadati</taxon>
        <taxon>Planctomycetota</taxon>
        <taxon>Planctomycetia</taxon>
        <taxon>Gemmatales</taxon>
        <taxon>Gemmataceae</taxon>
        <taxon>Fimbriiglobus</taxon>
    </lineage>
</organism>
<accession>A0A225DAK4</accession>
<protein>
    <submittedName>
        <fullName evidence="1">Uncharacterized protein</fullName>
    </submittedName>
</protein>
<name>A0A225DAK4_9BACT</name>
<proteinExistence type="predicted"/>